<dbReference type="Pfam" id="PF25967">
    <property type="entry name" value="RND-MFP_C"/>
    <property type="match status" value="1"/>
</dbReference>
<dbReference type="RefSeq" id="WP_378533992.1">
    <property type="nucleotide sequence ID" value="NZ_JBHSBH010000009.1"/>
</dbReference>
<proteinExistence type="predicted"/>
<comment type="caution">
    <text evidence="3">The sequence shown here is derived from an EMBL/GenBank/DDBJ whole genome shotgun (WGS) entry which is preliminary data.</text>
</comment>
<feature type="domain" description="Multidrug resistance protein MdtA-like C-terminal permuted SH3" evidence="2">
    <location>
        <begin position="267"/>
        <end position="321"/>
    </location>
</feature>
<name>A0ABV8FRG6_9ACTN</name>
<dbReference type="PANTHER" id="PTHR30469:SF11">
    <property type="entry name" value="BLL4320 PROTEIN"/>
    <property type="match status" value="1"/>
</dbReference>
<evidence type="ECO:0000313" key="3">
    <source>
        <dbReference type="EMBL" id="MFC3997230.1"/>
    </source>
</evidence>
<sequence length="351" mass="35729">MKKWIITGVVLAVLAGLGGGSYLLLGRPTGGSDDDPVLDGGATTVAESAPVPVERGSIDSQVVLDATVRADAASPVETREAGEVSRVWVSDGDAVEEGAPIVSVTVAGDGGGDDGGDDAPATESLALTAPSSGTVDGLGDLAVGDPVEPGAAVAQITQDEFRAVAAIPPNDLYRFYDDPREILLRIDQGPAAEECDFLSLGEISEETSESTETEEDIPADPYMMGGGDSGGGGAEATAELHCRVPDSLRVFPGVQGRLSVVTGRAENALLVPLTAVRGSADQGEVIVVGEDGGEEPHEVELGVSDGTMVEVTDGLTLDDQVLDPVPLEGEFDTPAESDPSAEDGAMTDEGF</sequence>
<gene>
    <name evidence="3" type="ORF">ACFOVU_14960</name>
</gene>
<dbReference type="Proteomes" id="UP001595847">
    <property type="component" value="Unassembled WGS sequence"/>
</dbReference>
<evidence type="ECO:0000313" key="4">
    <source>
        <dbReference type="Proteomes" id="UP001595847"/>
    </source>
</evidence>
<evidence type="ECO:0000259" key="2">
    <source>
        <dbReference type="Pfam" id="PF25967"/>
    </source>
</evidence>
<evidence type="ECO:0000256" key="1">
    <source>
        <dbReference type="SAM" id="MobiDB-lite"/>
    </source>
</evidence>
<organism evidence="3 4">
    <name type="scientific">Nocardiopsis sediminis</name>
    <dbReference type="NCBI Taxonomy" id="1778267"/>
    <lineage>
        <taxon>Bacteria</taxon>
        <taxon>Bacillati</taxon>
        <taxon>Actinomycetota</taxon>
        <taxon>Actinomycetes</taxon>
        <taxon>Streptosporangiales</taxon>
        <taxon>Nocardiopsidaceae</taxon>
        <taxon>Nocardiopsis</taxon>
    </lineage>
</organism>
<dbReference type="PANTHER" id="PTHR30469">
    <property type="entry name" value="MULTIDRUG RESISTANCE PROTEIN MDTA"/>
    <property type="match status" value="1"/>
</dbReference>
<keyword evidence="4" id="KW-1185">Reference proteome</keyword>
<dbReference type="InterPro" id="IPR058627">
    <property type="entry name" value="MdtA-like_C"/>
</dbReference>
<reference evidence="4" key="1">
    <citation type="journal article" date="2019" name="Int. J. Syst. Evol. Microbiol.">
        <title>The Global Catalogue of Microorganisms (GCM) 10K type strain sequencing project: providing services to taxonomists for standard genome sequencing and annotation.</title>
        <authorList>
            <consortium name="The Broad Institute Genomics Platform"/>
            <consortium name="The Broad Institute Genome Sequencing Center for Infectious Disease"/>
            <person name="Wu L."/>
            <person name="Ma J."/>
        </authorList>
    </citation>
    <scope>NUCLEOTIDE SEQUENCE [LARGE SCALE GENOMIC DNA]</scope>
    <source>
        <strain evidence="4">TBRC 1826</strain>
    </source>
</reference>
<feature type="compositionally biased region" description="Acidic residues" evidence="1">
    <location>
        <begin position="329"/>
        <end position="341"/>
    </location>
</feature>
<accession>A0ABV8FRG6</accession>
<dbReference type="Gene3D" id="2.40.420.20">
    <property type="match status" value="1"/>
</dbReference>
<dbReference type="EMBL" id="JBHSBH010000009">
    <property type="protein sequence ID" value="MFC3997230.1"/>
    <property type="molecule type" value="Genomic_DNA"/>
</dbReference>
<feature type="region of interest" description="Disordered" evidence="1">
    <location>
        <begin position="324"/>
        <end position="351"/>
    </location>
</feature>
<protein>
    <submittedName>
        <fullName evidence="3">Peptidase M23</fullName>
    </submittedName>
</protein>
<dbReference type="Gene3D" id="2.40.50.100">
    <property type="match status" value="1"/>
</dbReference>